<dbReference type="InterPro" id="IPR002999">
    <property type="entry name" value="Tudor"/>
</dbReference>
<dbReference type="EMBL" id="GHWJ01002345">
    <property type="protein sequence ID" value="NOV35082.1"/>
    <property type="molecule type" value="Transcribed_RNA"/>
</dbReference>
<feature type="domain" description="Protein kinase" evidence="2">
    <location>
        <begin position="739"/>
        <end position="1067"/>
    </location>
</feature>
<keyword evidence="4" id="KW-0418">Kinase</keyword>
<dbReference type="FunFam" id="2.30.30.140:FF:000018">
    <property type="entry name" value="Serine/threonine-protein kinase 31"/>
    <property type="match status" value="1"/>
</dbReference>
<feature type="region of interest" description="Disordered" evidence="1">
    <location>
        <begin position="1"/>
        <end position="30"/>
    </location>
</feature>
<protein>
    <submittedName>
        <fullName evidence="4">Putative serine/threonine-protein kinase 31-like isoform x2</fullName>
    </submittedName>
</protein>
<dbReference type="OrthoDB" id="10023235at2759"/>
<dbReference type="PANTHER" id="PTHR22948">
    <property type="entry name" value="TUDOR DOMAIN CONTAINING PROTEIN"/>
    <property type="match status" value="1"/>
</dbReference>
<dbReference type="Gene3D" id="1.10.510.10">
    <property type="entry name" value="Transferase(Phosphotransferase) domain 1"/>
    <property type="match status" value="1"/>
</dbReference>
<dbReference type="GO" id="GO:0005737">
    <property type="term" value="C:cytoplasm"/>
    <property type="evidence" value="ECO:0007669"/>
    <property type="project" value="UniProtKB-ARBA"/>
</dbReference>
<dbReference type="PANTHER" id="PTHR22948:SF73">
    <property type="entry name" value="SERINE_THREONINE-PROTEIN KINASE 31"/>
    <property type="match status" value="1"/>
</dbReference>
<dbReference type="SUPFAM" id="SSF63748">
    <property type="entry name" value="Tudor/PWWP/MBT"/>
    <property type="match status" value="1"/>
</dbReference>
<dbReference type="GO" id="GO:0005524">
    <property type="term" value="F:ATP binding"/>
    <property type="evidence" value="ECO:0007669"/>
    <property type="project" value="InterPro"/>
</dbReference>
<evidence type="ECO:0000259" key="3">
    <source>
        <dbReference type="PROSITE" id="PS50304"/>
    </source>
</evidence>
<evidence type="ECO:0000313" key="4">
    <source>
        <dbReference type="EMBL" id="NOV35082.1"/>
    </source>
</evidence>
<dbReference type="PROSITE" id="PS50011">
    <property type="entry name" value="PROTEIN_KINASE_DOM"/>
    <property type="match status" value="1"/>
</dbReference>
<sequence length="1075" mass="120117">MSSMHFKDEKDEKTAHGQTGVNPEEARGGNMCPAEKAAALSAVLSRAAHSKRNFTIAASLAHLQEKEVQLYVTEVEDTTSFFGQRYTDADKVREVGAQLNEMCSKARVVTNPEYNKVYAARFSLDGLWYRCKIVQKVDDNKSIIHYMDYGNSEEIMNQSGFVCLNDELALMPPLALHFRLDGLESLERDDPAIYDKALVFVDELLRDKNVKVVTSTKISRETTNMVTRCHLLDSGVDVINEVLSQGYAKKMKAKTEDVTLVGSSGQEPSDDTPVQSHATVECPVKPTGMPQWSNSKNQQQVHSANIHHDRSYEMISDTSSFLARDPKYYCGRGSSSEHNYQQGFGPGFNGGRFYSPNQQFCYSAPPFRPNYPGAEAIRSNRWFRPTFYQREQVVPRNACRQPVLMGLPKLRMVSARSTQTETLKALEAQIDSNNALCQAKDNSLSKLAHTLELLEKVRHQRGQISSDPHVKDIFEIVLEVYEECSLIAVPTHSIDTAVTRYQEAQDAIRKCNDLDQLTPLRAERDAASVKLWELLQGHEAAVKASGQTNSSNVPKIKAALELLTNTYKDFLENCGDASLDTIPDVPLTIDELSQSSEKLKVEIVPQLQKQREKTDAARAHLTSVLQELQQALADVNPGSVGKRFSACCLDASVEELKCCLQAEVSACNPMSSASCGPLATVVRQLRTELQRRLNSASNLASTEDRYSSLLKELSLDCGQHNSENSERKAVEACQLQCSLRKLKSVLRHRLADLEDIEPCDEAEREKVAADIHAKRIKLQGVFLEEEQLLDELSRLQKQRFPELALICPTLELPQYQKYNGLLKSQWELIAFDTEAYGPQLKTKLCAEDMTVTEYTVDATKDLDGLLMNIVRYSSTCYGHLIRIRAVFVSKDQRHVYVMVPSVGKPLLNHGQPLLNHLELLHGILIALHELHTPAKGKCSTAHGRVHPAWVVVCDDGKSMALDLPNFSVYMPGNNLQLPVAGAIDFTAPELRTLNAMEPTPASDMFAFGCLILWLLFPGAQFKHGCLENLEPADEIRNEKELPVIRSLLQENPNDRPTATQLLENPIFAAFNKKLN</sequence>
<dbReference type="SUPFAM" id="SSF56112">
    <property type="entry name" value="Protein kinase-like (PK-like)"/>
    <property type="match status" value="1"/>
</dbReference>
<name>A0A6M2CNE0_RHIMP</name>
<proteinExistence type="predicted"/>
<reference evidence="4" key="1">
    <citation type="submission" date="2019-09" db="EMBL/GenBank/DDBJ databases">
        <title>Organ-specific transcriptomic study of the physiology of the cattle tick, Rhipicephalus microplus.</title>
        <authorList>
            <person name="Tirloni L."/>
            <person name="Braz G."/>
            <person name="Gandara A.C.P."/>
            <person name="Sabadin G.A."/>
            <person name="da Silva R.M."/>
            <person name="Guizzo M.G."/>
            <person name="Machado J.A."/>
            <person name="Costa E.P."/>
            <person name="Gomes H.F."/>
            <person name="Moraes J."/>
            <person name="Mota M.B.S."/>
            <person name="Mesquita R.D."/>
            <person name="Alvarenga P.H."/>
            <person name="Alves F."/>
            <person name="Seixas A."/>
            <person name="da Fonseca R.N."/>
            <person name="Fogaca A."/>
            <person name="Logullo C."/>
            <person name="Tanaka A."/>
            <person name="Daffre S."/>
            <person name="Termignoni C."/>
            <person name="Vaz I.S.Jr."/>
            <person name="Oliveira P.L."/>
            <person name="Ribeiro J.M."/>
        </authorList>
    </citation>
    <scope>NUCLEOTIDE SEQUENCE</scope>
    <source>
        <strain evidence="4">Porto Alegre</strain>
    </source>
</reference>
<keyword evidence="4" id="KW-0808">Transferase</keyword>
<dbReference type="Gene3D" id="2.40.50.90">
    <property type="match status" value="1"/>
</dbReference>
<dbReference type="InterPro" id="IPR035437">
    <property type="entry name" value="SNase_OB-fold_sf"/>
</dbReference>
<feature type="compositionally biased region" description="Basic and acidic residues" evidence="1">
    <location>
        <begin position="1"/>
        <end position="15"/>
    </location>
</feature>
<feature type="domain" description="Tudor" evidence="3">
    <location>
        <begin position="111"/>
        <end position="170"/>
    </location>
</feature>
<evidence type="ECO:0000259" key="2">
    <source>
        <dbReference type="PROSITE" id="PS50011"/>
    </source>
</evidence>
<dbReference type="InterPro" id="IPR011009">
    <property type="entry name" value="Kinase-like_dom_sf"/>
</dbReference>
<dbReference type="SMART" id="SM00333">
    <property type="entry name" value="TUDOR"/>
    <property type="match status" value="1"/>
</dbReference>
<dbReference type="GO" id="GO:0004672">
    <property type="term" value="F:protein kinase activity"/>
    <property type="evidence" value="ECO:0007669"/>
    <property type="project" value="InterPro"/>
</dbReference>
<evidence type="ECO:0000256" key="1">
    <source>
        <dbReference type="SAM" id="MobiDB-lite"/>
    </source>
</evidence>
<dbReference type="InterPro" id="IPR050621">
    <property type="entry name" value="Tudor_domain_containing"/>
</dbReference>
<dbReference type="InterPro" id="IPR000719">
    <property type="entry name" value="Prot_kinase_dom"/>
</dbReference>
<dbReference type="AlphaFoldDB" id="A0A6M2CNE0"/>
<dbReference type="VEuPathDB" id="VectorBase:LOC119187516"/>
<accession>A0A6M2CNE0</accession>
<dbReference type="Pfam" id="PF00567">
    <property type="entry name" value="TUDOR"/>
    <property type="match status" value="1"/>
</dbReference>
<dbReference type="Gene3D" id="2.30.30.140">
    <property type="match status" value="1"/>
</dbReference>
<organism evidence="4">
    <name type="scientific">Rhipicephalus microplus</name>
    <name type="common">Cattle tick</name>
    <name type="synonym">Boophilus microplus</name>
    <dbReference type="NCBI Taxonomy" id="6941"/>
    <lineage>
        <taxon>Eukaryota</taxon>
        <taxon>Metazoa</taxon>
        <taxon>Ecdysozoa</taxon>
        <taxon>Arthropoda</taxon>
        <taxon>Chelicerata</taxon>
        <taxon>Arachnida</taxon>
        <taxon>Acari</taxon>
        <taxon>Parasitiformes</taxon>
        <taxon>Ixodida</taxon>
        <taxon>Ixodoidea</taxon>
        <taxon>Ixodidae</taxon>
        <taxon>Rhipicephalinae</taxon>
        <taxon>Rhipicephalus</taxon>
        <taxon>Boophilus</taxon>
    </lineage>
</organism>
<dbReference type="RefSeq" id="XP_037291553.1">
    <property type="nucleotide sequence ID" value="XM_037435656.1"/>
</dbReference>
<dbReference type="PROSITE" id="PS50304">
    <property type="entry name" value="TUDOR"/>
    <property type="match status" value="1"/>
</dbReference>